<evidence type="ECO:0000256" key="1">
    <source>
        <dbReference type="ARBA" id="ARBA00000085"/>
    </source>
</evidence>
<evidence type="ECO:0000256" key="13">
    <source>
        <dbReference type="SAM" id="Phobius"/>
    </source>
</evidence>
<dbReference type="CDD" id="cd06225">
    <property type="entry name" value="HAMP"/>
    <property type="match status" value="1"/>
</dbReference>
<keyword evidence="11" id="KW-0175">Coiled coil</keyword>
<dbReference type="Pfam" id="PF00672">
    <property type="entry name" value="HAMP"/>
    <property type="match status" value="1"/>
</dbReference>
<dbReference type="PROSITE" id="PS50885">
    <property type="entry name" value="HAMP"/>
    <property type="match status" value="1"/>
</dbReference>
<sequence length="514" mass="55568">MRLTIARKIALAVIAIVVLCVGTMAWVTTSNLQRGFIAYLNEMQAQDLGQLRDLVQARHRREGDFDWLRRRPRALRELLDQMNPRIQAAPEPRRPRHPDDQFGRGAAPPDGAGGQRPEPTGERGPDRGGQGGGRERGPPPHPPGARDPMGFAPRVSIADADGLPVIGPREFPAGVSLPIVVDGKTVGRIGLSPLRQAAGVDSGASGFLRKQLNDILWLAALLGVGAILLSIWLARHLLRPIASLRTVTARLARGEFDARAPLVSRGELAELAVHINEMAQALQQSEQRRRKMLADIAHELRTPLTVVRGELEALLDGIRATDTGALESLHEQVLRVNQLVDDLHQLTLADAGELRYDWQRLDLGALALPLLVRYRTRAQAAGLELRWTLANDVMLRGDSGRLSQILVNLLENSVRYTSEGGAIAVTLTKLDGVAELLVEDSAPGVPDGVHERLFERLYRVDSARARTTPAGGGSGLGLAICKALLDAHGGGIAASASPLGGLRMLVRIPLDPNY</sequence>
<evidence type="ECO:0000256" key="12">
    <source>
        <dbReference type="SAM" id="MobiDB-lite"/>
    </source>
</evidence>
<keyword evidence="10 13" id="KW-0472">Membrane</keyword>
<dbReference type="SUPFAM" id="SSF55874">
    <property type="entry name" value="ATPase domain of HSP90 chaperone/DNA topoisomerase II/histidine kinase"/>
    <property type="match status" value="1"/>
</dbReference>
<dbReference type="PRINTS" id="PR00344">
    <property type="entry name" value="BCTRLSENSOR"/>
</dbReference>
<dbReference type="SMART" id="SM00387">
    <property type="entry name" value="HATPase_c"/>
    <property type="match status" value="1"/>
</dbReference>
<dbReference type="InterPro" id="IPR003661">
    <property type="entry name" value="HisK_dim/P_dom"/>
</dbReference>
<keyword evidence="9" id="KW-0902">Two-component regulatory system</keyword>
<dbReference type="OrthoDB" id="9804645at2"/>
<dbReference type="InterPro" id="IPR003660">
    <property type="entry name" value="HAMP_dom"/>
</dbReference>
<keyword evidence="7" id="KW-0418">Kinase</keyword>
<dbReference type="GO" id="GO:0005886">
    <property type="term" value="C:plasma membrane"/>
    <property type="evidence" value="ECO:0007669"/>
    <property type="project" value="TreeGrafter"/>
</dbReference>
<feature type="region of interest" description="Disordered" evidence="12">
    <location>
        <begin position="81"/>
        <end position="152"/>
    </location>
</feature>
<gene>
    <name evidence="16" type="ORF">C7C56_002335</name>
</gene>
<keyword evidence="17" id="KW-1185">Reference proteome</keyword>
<evidence type="ECO:0000256" key="4">
    <source>
        <dbReference type="ARBA" id="ARBA00022553"/>
    </source>
</evidence>
<comment type="caution">
    <text evidence="16">The sequence shown here is derived from an EMBL/GenBank/DDBJ whole genome shotgun (WGS) entry which is preliminary data.</text>
</comment>
<dbReference type="Gene3D" id="6.10.340.10">
    <property type="match status" value="1"/>
</dbReference>
<protein>
    <recommendedName>
        <fullName evidence="3">histidine kinase</fullName>
        <ecNumber evidence="3">2.7.13.3</ecNumber>
    </recommendedName>
</protein>
<dbReference type="InterPro" id="IPR004358">
    <property type="entry name" value="Sig_transdc_His_kin-like_C"/>
</dbReference>
<dbReference type="SUPFAM" id="SSF47384">
    <property type="entry name" value="Homodimeric domain of signal transducing histidine kinase"/>
    <property type="match status" value="1"/>
</dbReference>
<dbReference type="Pfam" id="PF00512">
    <property type="entry name" value="HisKA"/>
    <property type="match status" value="1"/>
</dbReference>
<dbReference type="SMART" id="SM00388">
    <property type="entry name" value="HisKA"/>
    <property type="match status" value="1"/>
</dbReference>
<reference evidence="16 17" key="1">
    <citation type="submission" date="2018-04" db="EMBL/GenBank/DDBJ databases">
        <title>Massilia violaceinigra sp. nov., a novel purple-pigmented bacterium isolated from Tianshan glacier, Xinjiang, China.</title>
        <authorList>
            <person name="Wang H."/>
        </authorList>
    </citation>
    <scope>NUCLEOTIDE SEQUENCE [LARGE SCALE GENOMIC DNA]</scope>
    <source>
        <strain evidence="16 17">B448-2</strain>
    </source>
</reference>
<evidence type="ECO:0000256" key="10">
    <source>
        <dbReference type="ARBA" id="ARBA00023136"/>
    </source>
</evidence>
<dbReference type="EC" id="2.7.13.3" evidence="3"/>
<evidence type="ECO:0000256" key="8">
    <source>
        <dbReference type="ARBA" id="ARBA00022989"/>
    </source>
</evidence>
<dbReference type="GO" id="GO:0000155">
    <property type="term" value="F:phosphorelay sensor kinase activity"/>
    <property type="evidence" value="ECO:0007669"/>
    <property type="project" value="InterPro"/>
</dbReference>
<feature type="compositionally biased region" description="Basic and acidic residues" evidence="12">
    <location>
        <begin position="91"/>
        <end position="102"/>
    </location>
</feature>
<feature type="coiled-coil region" evidence="11">
    <location>
        <begin position="268"/>
        <end position="295"/>
    </location>
</feature>
<comment type="subcellular location">
    <subcellularLocation>
        <location evidence="2">Membrane</location>
    </subcellularLocation>
</comment>
<dbReference type="InterPro" id="IPR003594">
    <property type="entry name" value="HATPase_dom"/>
</dbReference>
<dbReference type="SMART" id="SM00304">
    <property type="entry name" value="HAMP"/>
    <property type="match status" value="1"/>
</dbReference>
<dbReference type="Pfam" id="PF02518">
    <property type="entry name" value="HATPase_c"/>
    <property type="match status" value="1"/>
</dbReference>
<dbReference type="Gene3D" id="1.10.287.130">
    <property type="match status" value="1"/>
</dbReference>
<keyword evidence="5" id="KW-0808">Transferase</keyword>
<evidence type="ECO:0000259" key="14">
    <source>
        <dbReference type="PROSITE" id="PS50109"/>
    </source>
</evidence>
<dbReference type="PROSITE" id="PS50109">
    <property type="entry name" value="HIS_KIN"/>
    <property type="match status" value="1"/>
</dbReference>
<keyword evidence="8 13" id="KW-1133">Transmembrane helix</keyword>
<dbReference type="InterPro" id="IPR036097">
    <property type="entry name" value="HisK_dim/P_sf"/>
</dbReference>
<accession>A0A2U2I6U1</accession>
<evidence type="ECO:0000256" key="11">
    <source>
        <dbReference type="SAM" id="Coils"/>
    </source>
</evidence>
<evidence type="ECO:0000256" key="2">
    <source>
        <dbReference type="ARBA" id="ARBA00004370"/>
    </source>
</evidence>
<feature type="domain" description="HAMP" evidence="15">
    <location>
        <begin position="235"/>
        <end position="287"/>
    </location>
</feature>
<dbReference type="RefSeq" id="WP_106755893.1">
    <property type="nucleotide sequence ID" value="NZ_PXWF02000032.1"/>
</dbReference>
<feature type="domain" description="Histidine kinase" evidence="14">
    <location>
        <begin position="295"/>
        <end position="512"/>
    </location>
</feature>
<evidence type="ECO:0000256" key="9">
    <source>
        <dbReference type="ARBA" id="ARBA00023012"/>
    </source>
</evidence>
<organism evidence="16 17">
    <name type="scientific">Massilia glaciei</name>
    <dbReference type="NCBI Taxonomy" id="1524097"/>
    <lineage>
        <taxon>Bacteria</taxon>
        <taxon>Pseudomonadati</taxon>
        <taxon>Pseudomonadota</taxon>
        <taxon>Betaproteobacteria</taxon>
        <taxon>Burkholderiales</taxon>
        <taxon>Oxalobacteraceae</taxon>
        <taxon>Telluria group</taxon>
        <taxon>Massilia</taxon>
    </lineage>
</organism>
<name>A0A2U2I6U1_9BURK</name>
<evidence type="ECO:0000313" key="16">
    <source>
        <dbReference type="EMBL" id="PWF55349.1"/>
    </source>
</evidence>
<evidence type="ECO:0000256" key="3">
    <source>
        <dbReference type="ARBA" id="ARBA00012438"/>
    </source>
</evidence>
<evidence type="ECO:0000256" key="6">
    <source>
        <dbReference type="ARBA" id="ARBA00022692"/>
    </source>
</evidence>
<dbReference type="SUPFAM" id="SSF158472">
    <property type="entry name" value="HAMP domain-like"/>
    <property type="match status" value="1"/>
</dbReference>
<keyword evidence="4" id="KW-0597">Phosphoprotein</keyword>
<dbReference type="AlphaFoldDB" id="A0A2U2I6U1"/>
<dbReference type="Gene3D" id="3.30.565.10">
    <property type="entry name" value="Histidine kinase-like ATPase, C-terminal domain"/>
    <property type="match status" value="1"/>
</dbReference>
<dbReference type="InterPro" id="IPR050428">
    <property type="entry name" value="TCS_sensor_his_kinase"/>
</dbReference>
<evidence type="ECO:0000313" key="17">
    <source>
        <dbReference type="Proteomes" id="UP000241421"/>
    </source>
</evidence>
<dbReference type="Proteomes" id="UP000241421">
    <property type="component" value="Unassembled WGS sequence"/>
</dbReference>
<dbReference type="PANTHER" id="PTHR45436">
    <property type="entry name" value="SENSOR HISTIDINE KINASE YKOH"/>
    <property type="match status" value="1"/>
</dbReference>
<comment type="catalytic activity">
    <reaction evidence="1">
        <text>ATP + protein L-histidine = ADP + protein N-phospho-L-histidine.</text>
        <dbReference type="EC" id="2.7.13.3"/>
    </reaction>
</comment>
<proteinExistence type="predicted"/>
<evidence type="ECO:0000256" key="5">
    <source>
        <dbReference type="ARBA" id="ARBA00022679"/>
    </source>
</evidence>
<evidence type="ECO:0000259" key="15">
    <source>
        <dbReference type="PROSITE" id="PS50885"/>
    </source>
</evidence>
<dbReference type="CDD" id="cd00082">
    <property type="entry name" value="HisKA"/>
    <property type="match status" value="1"/>
</dbReference>
<keyword evidence="6 13" id="KW-0812">Transmembrane</keyword>
<feature type="transmembrane region" description="Helical" evidence="13">
    <location>
        <begin position="215"/>
        <end position="234"/>
    </location>
</feature>
<evidence type="ECO:0000256" key="7">
    <source>
        <dbReference type="ARBA" id="ARBA00022777"/>
    </source>
</evidence>
<dbReference type="EMBL" id="PXWF02000032">
    <property type="protein sequence ID" value="PWF55349.1"/>
    <property type="molecule type" value="Genomic_DNA"/>
</dbReference>
<dbReference type="InterPro" id="IPR005467">
    <property type="entry name" value="His_kinase_dom"/>
</dbReference>
<dbReference type="PANTHER" id="PTHR45436:SF5">
    <property type="entry name" value="SENSOR HISTIDINE KINASE TRCS"/>
    <property type="match status" value="1"/>
</dbReference>
<dbReference type="InterPro" id="IPR036890">
    <property type="entry name" value="HATPase_C_sf"/>
</dbReference>